<keyword evidence="2" id="KW-0732">Signal</keyword>
<evidence type="ECO:0000256" key="2">
    <source>
        <dbReference type="SAM" id="SignalP"/>
    </source>
</evidence>
<proteinExistence type="inferred from homology"/>
<dbReference type="PANTHER" id="PTHR42928">
    <property type="entry name" value="TRICARBOXYLATE-BINDING PROTEIN"/>
    <property type="match status" value="1"/>
</dbReference>
<dbReference type="Gene3D" id="3.40.190.150">
    <property type="entry name" value="Bordetella uptake gene, domain 1"/>
    <property type="match status" value="1"/>
</dbReference>
<name>A0ABM8TJI6_9BURK</name>
<gene>
    <name evidence="3" type="ORF">LMG26411_03740</name>
</gene>
<dbReference type="RefSeq" id="WP_211954751.1">
    <property type="nucleotide sequence ID" value="NZ_CAJPVI010000022.1"/>
</dbReference>
<dbReference type="InterPro" id="IPR042100">
    <property type="entry name" value="Bug_dom1"/>
</dbReference>
<feature type="signal peptide" evidence="2">
    <location>
        <begin position="1"/>
        <end position="35"/>
    </location>
</feature>
<sequence>MKKNTDVETSLNPSTTRIAAAVATSLLLSPVLAQATESAAQWPSRPITIVVTYPPGGGADLMARLIAPGLGRELGQSVIVENRPGAGGQIGASYVAKSAPDGYTLMVDASSYAVNPSLYPRLPYDPAKAFTAIGVLARYPNVLVATQGFPAQSVKDVLAMAKQKPGTVAFASSGNGSAQHLSGVLFEQRAGVDLLHVPYKGGGPAMTDVIAGQVPLFFANVASSLQHIKAGKLRPLAVTSHTRTPALPSVPTMEEAGVAGYEVYEWNAAFVPAGTPQPIAGKLSDALQKVMNSPDVRKRIAELGGEVVAAPPAEATRYIDNQTRLWAKVIKDGNVKPE</sequence>
<evidence type="ECO:0008006" key="5">
    <source>
        <dbReference type="Google" id="ProtNLM"/>
    </source>
</evidence>
<comment type="similarity">
    <text evidence="1">Belongs to the UPF0065 (bug) family.</text>
</comment>
<comment type="caution">
    <text evidence="3">The sequence shown here is derived from an EMBL/GenBank/DDBJ whole genome shotgun (WGS) entry which is preliminary data.</text>
</comment>
<dbReference type="Gene3D" id="3.40.190.10">
    <property type="entry name" value="Periplasmic binding protein-like II"/>
    <property type="match status" value="1"/>
</dbReference>
<evidence type="ECO:0000313" key="4">
    <source>
        <dbReference type="Proteomes" id="UP000672657"/>
    </source>
</evidence>
<organism evidence="3 4">
    <name type="scientific">Cupriavidus numazuensis</name>
    <dbReference type="NCBI Taxonomy" id="221992"/>
    <lineage>
        <taxon>Bacteria</taxon>
        <taxon>Pseudomonadati</taxon>
        <taxon>Pseudomonadota</taxon>
        <taxon>Betaproteobacteria</taxon>
        <taxon>Burkholderiales</taxon>
        <taxon>Burkholderiaceae</taxon>
        <taxon>Cupriavidus</taxon>
    </lineage>
</organism>
<dbReference type="PIRSF" id="PIRSF017082">
    <property type="entry name" value="YflP"/>
    <property type="match status" value="1"/>
</dbReference>
<evidence type="ECO:0000313" key="3">
    <source>
        <dbReference type="EMBL" id="CAG2150415.1"/>
    </source>
</evidence>
<protein>
    <recommendedName>
        <fullName evidence="5">LacI family transcriptional regulator</fullName>
    </recommendedName>
</protein>
<dbReference type="CDD" id="cd13578">
    <property type="entry name" value="PBP2_Bug27"/>
    <property type="match status" value="1"/>
</dbReference>
<dbReference type="SUPFAM" id="SSF53850">
    <property type="entry name" value="Periplasmic binding protein-like II"/>
    <property type="match status" value="1"/>
</dbReference>
<dbReference type="Pfam" id="PF03401">
    <property type="entry name" value="TctC"/>
    <property type="match status" value="1"/>
</dbReference>
<dbReference type="InterPro" id="IPR005064">
    <property type="entry name" value="BUG"/>
</dbReference>
<accession>A0ABM8TJI6</accession>
<dbReference type="PANTHER" id="PTHR42928:SF5">
    <property type="entry name" value="BLR1237 PROTEIN"/>
    <property type="match status" value="1"/>
</dbReference>
<evidence type="ECO:0000256" key="1">
    <source>
        <dbReference type="ARBA" id="ARBA00006987"/>
    </source>
</evidence>
<feature type="chain" id="PRO_5047473454" description="LacI family transcriptional regulator" evidence="2">
    <location>
        <begin position="36"/>
        <end position="338"/>
    </location>
</feature>
<dbReference type="Proteomes" id="UP000672657">
    <property type="component" value="Unassembled WGS sequence"/>
</dbReference>
<dbReference type="EMBL" id="CAJPVI010000022">
    <property type="protein sequence ID" value="CAG2150415.1"/>
    <property type="molecule type" value="Genomic_DNA"/>
</dbReference>
<keyword evidence="4" id="KW-1185">Reference proteome</keyword>
<reference evidence="3 4" key="1">
    <citation type="submission" date="2021-03" db="EMBL/GenBank/DDBJ databases">
        <authorList>
            <person name="Peeters C."/>
        </authorList>
    </citation>
    <scope>NUCLEOTIDE SEQUENCE [LARGE SCALE GENOMIC DNA]</scope>
    <source>
        <strain evidence="3 4">LMG 26411</strain>
    </source>
</reference>